<dbReference type="InParanoid" id="H3CU88"/>
<reference evidence="4" key="1">
    <citation type="journal article" date="2004" name="Nature">
        <title>Genome duplication in the teleost fish Tetraodon nigroviridis reveals the early vertebrate proto-karyotype.</title>
        <authorList>
            <person name="Jaillon O."/>
            <person name="Aury J.-M."/>
            <person name="Brunet F."/>
            <person name="Petit J.-L."/>
            <person name="Stange-Thomann N."/>
            <person name="Mauceli E."/>
            <person name="Bouneau L."/>
            <person name="Fischer C."/>
            <person name="Ozouf-Costaz C."/>
            <person name="Bernot A."/>
            <person name="Nicaud S."/>
            <person name="Jaffe D."/>
            <person name="Fisher S."/>
            <person name="Lutfalla G."/>
            <person name="Dossat C."/>
            <person name="Segurens B."/>
            <person name="Dasilva C."/>
            <person name="Salanoubat M."/>
            <person name="Levy M."/>
            <person name="Boudet N."/>
            <person name="Castellano S."/>
            <person name="Anthouard V."/>
            <person name="Jubin C."/>
            <person name="Castelli V."/>
            <person name="Katinka M."/>
            <person name="Vacherie B."/>
            <person name="Biemont C."/>
            <person name="Skalli Z."/>
            <person name="Cattolico L."/>
            <person name="Poulain J."/>
            <person name="De Berardinis V."/>
            <person name="Cruaud C."/>
            <person name="Duprat S."/>
            <person name="Brottier P."/>
            <person name="Coutanceau J.-P."/>
            <person name="Gouzy J."/>
            <person name="Parra G."/>
            <person name="Lardier G."/>
            <person name="Chapple C."/>
            <person name="McKernan K.J."/>
            <person name="McEwan P."/>
            <person name="Bosak S."/>
            <person name="Kellis M."/>
            <person name="Volff J.-N."/>
            <person name="Guigo R."/>
            <person name="Zody M.C."/>
            <person name="Mesirov J."/>
            <person name="Lindblad-Toh K."/>
            <person name="Birren B."/>
            <person name="Nusbaum C."/>
            <person name="Kahn D."/>
            <person name="Robinson-Rechavi M."/>
            <person name="Laudet V."/>
            <person name="Schachter V."/>
            <person name="Quetier F."/>
            <person name="Saurin W."/>
            <person name="Scarpelli C."/>
            <person name="Wincker P."/>
            <person name="Lander E.S."/>
            <person name="Weissenbach J."/>
            <person name="Roest Crollius H."/>
        </authorList>
    </citation>
    <scope>NUCLEOTIDE SEQUENCE [LARGE SCALE GENOMIC DNA]</scope>
</reference>
<dbReference type="PANTHER" id="PTHR46345">
    <property type="entry name" value="INVERTED FORMIN-2"/>
    <property type="match status" value="1"/>
</dbReference>
<dbReference type="SMART" id="SM00498">
    <property type="entry name" value="FH2"/>
    <property type="match status" value="1"/>
</dbReference>
<protein>
    <recommendedName>
        <fullName evidence="2">FH2 domain-containing protein</fullName>
    </recommendedName>
</protein>
<dbReference type="PANTHER" id="PTHR46345:SF10">
    <property type="entry name" value="FORMIN-J"/>
    <property type="match status" value="1"/>
</dbReference>
<dbReference type="SUPFAM" id="SSF101447">
    <property type="entry name" value="Formin homology 2 domain (FH2 domain)"/>
    <property type="match status" value="1"/>
</dbReference>
<dbReference type="OMA" id="CDHYGEN"/>
<dbReference type="Pfam" id="PF02181">
    <property type="entry name" value="FH2"/>
    <property type="match status" value="1"/>
</dbReference>
<reference evidence="3" key="3">
    <citation type="submission" date="2025-09" db="UniProtKB">
        <authorList>
            <consortium name="Ensembl"/>
        </authorList>
    </citation>
    <scope>IDENTIFICATION</scope>
</reference>
<dbReference type="InterPro" id="IPR042201">
    <property type="entry name" value="FH2_Formin_sf"/>
</dbReference>
<reference evidence="3" key="2">
    <citation type="submission" date="2025-08" db="UniProtKB">
        <authorList>
            <consortium name="Ensembl"/>
        </authorList>
    </citation>
    <scope>IDENTIFICATION</scope>
</reference>
<dbReference type="AlphaFoldDB" id="H3CU88"/>
<dbReference type="Gene3D" id="1.20.58.2220">
    <property type="entry name" value="Formin, FH2 domain"/>
    <property type="match status" value="1"/>
</dbReference>
<name>H3CU88_TETNG</name>
<dbReference type="GeneTree" id="ENSGT00940000155128"/>
<evidence type="ECO:0000256" key="1">
    <source>
        <dbReference type="SAM" id="MobiDB-lite"/>
    </source>
</evidence>
<organism evidence="3 4">
    <name type="scientific">Tetraodon nigroviridis</name>
    <name type="common">Spotted green pufferfish</name>
    <name type="synonym">Chelonodon nigroviridis</name>
    <dbReference type="NCBI Taxonomy" id="99883"/>
    <lineage>
        <taxon>Eukaryota</taxon>
        <taxon>Metazoa</taxon>
        <taxon>Chordata</taxon>
        <taxon>Craniata</taxon>
        <taxon>Vertebrata</taxon>
        <taxon>Euteleostomi</taxon>
        <taxon>Actinopterygii</taxon>
        <taxon>Neopterygii</taxon>
        <taxon>Teleostei</taxon>
        <taxon>Neoteleostei</taxon>
        <taxon>Acanthomorphata</taxon>
        <taxon>Eupercaria</taxon>
        <taxon>Tetraodontiformes</taxon>
        <taxon>Tetradontoidea</taxon>
        <taxon>Tetraodontidae</taxon>
        <taxon>Tetraodon</taxon>
    </lineage>
</organism>
<evidence type="ECO:0000313" key="3">
    <source>
        <dbReference type="Ensembl" id="ENSTNIP00000011822.1"/>
    </source>
</evidence>
<accession>H3CU88</accession>
<dbReference type="PROSITE" id="PS51444">
    <property type="entry name" value="FH2"/>
    <property type="match status" value="1"/>
</dbReference>
<evidence type="ECO:0000313" key="4">
    <source>
        <dbReference type="Proteomes" id="UP000007303"/>
    </source>
</evidence>
<feature type="compositionally biased region" description="Basic and acidic residues" evidence="1">
    <location>
        <begin position="57"/>
        <end position="69"/>
    </location>
</feature>
<dbReference type="STRING" id="99883.ENSTNIP00000011822"/>
<sequence length="416" mass="47447">MCSPFSRTDTVRRSRLRKLNWERIPKEKVEGRNNVWSGATTGEDEFPIDLHSLDELFGQKDSKPRERNGTLRRRSTLRSRSPQESPEEISLLDSKRSMNVGIFLRQFKMPAKEIVEDIRKGAGDRYGAEKLTELCKLLPDKEEESRLRRFGGERSWLGEPDHFILLLVEVPSFRLRLDAMILQQEFDPAVTSLCVAARCLREAARELLSCPELHSILRLVLKAGNYMNAGGYAGNAAGFRISSLLKLADTKANKPGMNLLHFVAMEAVKKDQSLLSFPSQLGHVGSASRLSEESVLEDMNKMKSRVVTLKANIQTDAGIQQHTQPFLEVAEERLKKAEDEVESMRLSIQALAEFFCEDESMFKLEEACRVFSLFCLRFQKAVQENAERVLKEQKRLERQREIEVKRRSLAVCTGLD</sequence>
<dbReference type="HOGENOM" id="CLU_661486_0_0_1"/>
<dbReference type="Proteomes" id="UP000007303">
    <property type="component" value="Unassembled WGS sequence"/>
</dbReference>
<feature type="region of interest" description="Disordered" evidence="1">
    <location>
        <begin position="57"/>
        <end position="91"/>
    </location>
</feature>
<keyword evidence="4" id="KW-1185">Reference proteome</keyword>
<dbReference type="Ensembl" id="ENSTNIT00000012012.1">
    <property type="protein sequence ID" value="ENSTNIP00000011822.1"/>
    <property type="gene ID" value="ENSTNIG00000008968.1"/>
</dbReference>
<proteinExistence type="predicted"/>
<evidence type="ECO:0000259" key="2">
    <source>
        <dbReference type="PROSITE" id="PS51444"/>
    </source>
</evidence>
<feature type="domain" description="FH2" evidence="2">
    <location>
        <begin position="6"/>
        <end position="404"/>
    </location>
</feature>
<dbReference type="InterPro" id="IPR015425">
    <property type="entry name" value="FH2_Formin"/>
</dbReference>